<evidence type="ECO:0008006" key="4">
    <source>
        <dbReference type="Google" id="ProtNLM"/>
    </source>
</evidence>
<dbReference type="PROSITE" id="PS51257">
    <property type="entry name" value="PROKAR_LIPOPROTEIN"/>
    <property type="match status" value="1"/>
</dbReference>
<dbReference type="KEGG" id="echi:FKX85_16385"/>
<reference evidence="2 3" key="1">
    <citation type="submission" date="2019-06" db="EMBL/GenBank/DDBJ databases">
        <title>Echinicola alkalisoli sp. nov. isolated from saline soil.</title>
        <authorList>
            <person name="Sun J.-Q."/>
            <person name="Xu L."/>
        </authorList>
    </citation>
    <scope>NUCLEOTIDE SEQUENCE [LARGE SCALE GENOMIC DNA]</scope>
    <source>
        <strain evidence="2 3">LN3S3</strain>
    </source>
</reference>
<gene>
    <name evidence="2" type="ORF">FKX85_16385</name>
</gene>
<dbReference type="AlphaFoldDB" id="A0A514CL46"/>
<evidence type="ECO:0000256" key="1">
    <source>
        <dbReference type="SAM" id="SignalP"/>
    </source>
</evidence>
<feature type="chain" id="PRO_5021926724" description="Lipoprotein" evidence="1">
    <location>
        <begin position="26"/>
        <end position="206"/>
    </location>
</feature>
<evidence type="ECO:0000313" key="3">
    <source>
        <dbReference type="Proteomes" id="UP000316614"/>
    </source>
</evidence>
<name>A0A514CL46_9BACT</name>
<accession>A0A514CL46</accession>
<dbReference type="Proteomes" id="UP000316614">
    <property type="component" value="Chromosome"/>
</dbReference>
<organism evidence="2 3">
    <name type="scientific">Echinicola soli</name>
    <dbReference type="NCBI Taxonomy" id="2591634"/>
    <lineage>
        <taxon>Bacteria</taxon>
        <taxon>Pseudomonadati</taxon>
        <taxon>Bacteroidota</taxon>
        <taxon>Cytophagia</taxon>
        <taxon>Cytophagales</taxon>
        <taxon>Cyclobacteriaceae</taxon>
        <taxon>Echinicola</taxon>
    </lineage>
</organism>
<dbReference type="RefSeq" id="WP_141615762.1">
    <property type="nucleotide sequence ID" value="NZ_CP041253.1"/>
</dbReference>
<sequence>MNLFSRQIYLLAILLFACLSGCITSLDTKTDLDMANAEKVTCEVNGKPFEAVNGEGLLALDFVMADIEKAEGAFVLTVYAVQLSDDGGALAVGFKLGGEQVTDIQTGDTFTTWTPITEGSSHYKGVLGAVEKRPSVNTDEHIFKASSNHTRKVSLTVTEFDPVAKSISGTFHFEALDDENGTEVVVTNGQFQHVQWGDEAEPVEEE</sequence>
<keyword evidence="1" id="KW-0732">Signal</keyword>
<dbReference type="OrthoDB" id="826113at2"/>
<dbReference type="EMBL" id="CP041253">
    <property type="protein sequence ID" value="QDH80532.1"/>
    <property type="molecule type" value="Genomic_DNA"/>
</dbReference>
<feature type="signal peptide" evidence="1">
    <location>
        <begin position="1"/>
        <end position="25"/>
    </location>
</feature>
<evidence type="ECO:0000313" key="2">
    <source>
        <dbReference type="EMBL" id="QDH80532.1"/>
    </source>
</evidence>
<keyword evidence="3" id="KW-1185">Reference proteome</keyword>
<proteinExistence type="predicted"/>
<protein>
    <recommendedName>
        <fullName evidence="4">Lipoprotein</fullName>
    </recommendedName>
</protein>